<feature type="compositionally biased region" description="Low complexity" evidence="1">
    <location>
        <begin position="1"/>
        <end position="21"/>
    </location>
</feature>
<gene>
    <name evidence="3" type="ORF">BG011_005927</name>
</gene>
<dbReference type="PROSITE" id="PS50888">
    <property type="entry name" value="BHLH"/>
    <property type="match status" value="1"/>
</dbReference>
<feature type="compositionally biased region" description="Acidic residues" evidence="1">
    <location>
        <begin position="396"/>
        <end position="425"/>
    </location>
</feature>
<dbReference type="PANTHER" id="PTHR47787:SF1">
    <property type="entry name" value="CENTROMERE-BINDING PROTEIN 1"/>
    <property type="match status" value="1"/>
</dbReference>
<dbReference type="GO" id="GO:0005634">
    <property type="term" value="C:nucleus"/>
    <property type="evidence" value="ECO:0007669"/>
    <property type="project" value="TreeGrafter"/>
</dbReference>
<feature type="domain" description="BHLH" evidence="2">
    <location>
        <begin position="190"/>
        <end position="242"/>
    </location>
</feature>
<organism evidence="3 4">
    <name type="scientific">Mortierella polycephala</name>
    <dbReference type="NCBI Taxonomy" id="41804"/>
    <lineage>
        <taxon>Eukaryota</taxon>
        <taxon>Fungi</taxon>
        <taxon>Fungi incertae sedis</taxon>
        <taxon>Mucoromycota</taxon>
        <taxon>Mortierellomycotina</taxon>
        <taxon>Mortierellomycetes</taxon>
        <taxon>Mortierellales</taxon>
        <taxon>Mortierellaceae</taxon>
        <taxon>Mortierella</taxon>
    </lineage>
</organism>
<reference evidence="3" key="1">
    <citation type="journal article" date="2020" name="Fungal Divers.">
        <title>Resolving the Mortierellaceae phylogeny through synthesis of multi-gene phylogenetics and phylogenomics.</title>
        <authorList>
            <person name="Vandepol N."/>
            <person name="Liber J."/>
            <person name="Desiro A."/>
            <person name="Na H."/>
            <person name="Kennedy M."/>
            <person name="Barry K."/>
            <person name="Grigoriev I.V."/>
            <person name="Miller A.N."/>
            <person name="O'Donnell K."/>
            <person name="Stajich J.E."/>
            <person name="Bonito G."/>
        </authorList>
    </citation>
    <scope>NUCLEOTIDE SEQUENCE</scope>
    <source>
        <strain evidence="3">KOD948</strain>
    </source>
</reference>
<dbReference type="Proteomes" id="UP000726737">
    <property type="component" value="Unassembled WGS sequence"/>
</dbReference>
<evidence type="ECO:0000259" key="2">
    <source>
        <dbReference type="PROSITE" id="PS50888"/>
    </source>
</evidence>
<feature type="compositionally biased region" description="Polar residues" evidence="1">
    <location>
        <begin position="72"/>
        <end position="96"/>
    </location>
</feature>
<feature type="compositionally biased region" description="Low complexity" evidence="1">
    <location>
        <begin position="149"/>
        <end position="167"/>
    </location>
</feature>
<evidence type="ECO:0000256" key="1">
    <source>
        <dbReference type="SAM" id="MobiDB-lite"/>
    </source>
</evidence>
<comment type="caution">
    <text evidence="3">The sequence shown here is derived from an EMBL/GenBank/DDBJ whole genome shotgun (WGS) entry which is preliminary data.</text>
</comment>
<feature type="compositionally biased region" description="Polar residues" evidence="1">
    <location>
        <begin position="304"/>
        <end position="319"/>
    </location>
</feature>
<dbReference type="InterPro" id="IPR011598">
    <property type="entry name" value="bHLH_dom"/>
</dbReference>
<feature type="region of interest" description="Disordered" evidence="1">
    <location>
        <begin position="301"/>
        <end position="328"/>
    </location>
</feature>
<evidence type="ECO:0000313" key="4">
    <source>
        <dbReference type="Proteomes" id="UP000726737"/>
    </source>
</evidence>
<dbReference type="SUPFAM" id="SSF47459">
    <property type="entry name" value="HLH, helix-loop-helix DNA-binding domain"/>
    <property type="match status" value="1"/>
</dbReference>
<dbReference type="AlphaFoldDB" id="A0A9P6PWT1"/>
<feature type="region of interest" description="Disordered" evidence="1">
    <location>
        <begin position="351"/>
        <end position="454"/>
    </location>
</feature>
<feature type="compositionally biased region" description="Basic and acidic residues" evidence="1">
    <location>
        <begin position="386"/>
        <end position="395"/>
    </location>
</feature>
<name>A0A9P6PWT1_9FUNG</name>
<feature type="compositionally biased region" description="Low complexity" evidence="1">
    <location>
        <begin position="29"/>
        <end position="47"/>
    </location>
</feature>
<feature type="compositionally biased region" description="Polar residues" evidence="1">
    <location>
        <begin position="123"/>
        <end position="140"/>
    </location>
</feature>
<dbReference type="GO" id="GO:0003700">
    <property type="term" value="F:DNA-binding transcription factor activity"/>
    <property type="evidence" value="ECO:0007669"/>
    <property type="project" value="TreeGrafter"/>
</dbReference>
<dbReference type="SMART" id="SM00353">
    <property type="entry name" value="HLH"/>
    <property type="match status" value="1"/>
</dbReference>
<dbReference type="PANTHER" id="PTHR47787">
    <property type="entry name" value="CENTROMERE-BINDING PROTEIN 1"/>
    <property type="match status" value="1"/>
</dbReference>
<proteinExistence type="predicted"/>
<dbReference type="EMBL" id="JAAAJA010000417">
    <property type="protein sequence ID" value="KAG0254163.1"/>
    <property type="molecule type" value="Genomic_DNA"/>
</dbReference>
<feature type="compositionally biased region" description="Basic and acidic residues" evidence="1">
    <location>
        <begin position="426"/>
        <end position="443"/>
    </location>
</feature>
<dbReference type="CDD" id="cd00083">
    <property type="entry name" value="bHLH_SF"/>
    <property type="match status" value="1"/>
</dbReference>
<evidence type="ECO:0000313" key="3">
    <source>
        <dbReference type="EMBL" id="KAG0254163.1"/>
    </source>
</evidence>
<dbReference type="OrthoDB" id="690068at2759"/>
<accession>A0A9P6PWT1</accession>
<sequence>MHQPVSSPSSGLPSPYTTPQHRPQHHSSPHQSPYMHQSLSPPSLGPLAPYPTPQHQPQRHFSPHQSPRYEGQHSQYQVPSNMTLPASLLSSTSVFQSMPPRPHPTPHTRSHSINGPNPILHGSQPTNQQSNQRSVPNSPQRFMMLPPQTASAMSSTHKSSSNSKATNGAGPKRRSSSNAKATDPETRERLRKVSHSAIERRRRERINDKILQLKHLVPSCVEEDHLHKLSILQSTIEYIQYLKSVIPEDVANVTLNRATNDNPNNKTTDMLEALSGSSPAVSFAPMMTTGLGHPYSRRARADQTALTNQDRNHHSASQLRTKEPRHYSEKELLSDEDAKDGLLLLSQLSSGPKLSRSGLATKEDGRYIAQDESDSNNRTGQGTEKTLIERDHMDRDEGEEDYDDEDDILHDEYAPSEDSDDEDYNDDRMTEGDEIPPKNERTTSSKMSVDLLCN</sequence>
<keyword evidence="4" id="KW-1185">Reference proteome</keyword>
<feature type="region of interest" description="Disordered" evidence="1">
    <location>
        <begin position="1"/>
        <end position="195"/>
    </location>
</feature>
<dbReference type="InterPro" id="IPR036638">
    <property type="entry name" value="HLH_DNA-bd_sf"/>
</dbReference>
<dbReference type="GO" id="GO:0046983">
    <property type="term" value="F:protein dimerization activity"/>
    <property type="evidence" value="ECO:0007669"/>
    <property type="project" value="InterPro"/>
</dbReference>
<dbReference type="Gene3D" id="4.10.280.10">
    <property type="entry name" value="Helix-loop-helix DNA-binding domain"/>
    <property type="match status" value="1"/>
</dbReference>
<protein>
    <recommendedName>
        <fullName evidence="2">BHLH domain-containing protein</fullName>
    </recommendedName>
</protein>
<dbReference type="Pfam" id="PF00010">
    <property type="entry name" value="HLH"/>
    <property type="match status" value="1"/>
</dbReference>